<dbReference type="InterPro" id="IPR001387">
    <property type="entry name" value="Cro/C1-type_HTH"/>
</dbReference>
<organism evidence="3 4">
    <name type="scientific">Paenibacillus antri</name>
    <dbReference type="NCBI Taxonomy" id="2582848"/>
    <lineage>
        <taxon>Bacteria</taxon>
        <taxon>Bacillati</taxon>
        <taxon>Bacillota</taxon>
        <taxon>Bacilli</taxon>
        <taxon>Bacillales</taxon>
        <taxon>Paenibacillaceae</taxon>
        <taxon>Paenibacillus</taxon>
    </lineage>
</organism>
<dbReference type="AlphaFoldDB" id="A0A5R9GMA1"/>
<dbReference type="Pfam" id="PF01381">
    <property type="entry name" value="HTH_3"/>
    <property type="match status" value="1"/>
</dbReference>
<keyword evidence="1" id="KW-0238">DNA-binding</keyword>
<dbReference type="InterPro" id="IPR010982">
    <property type="entry name" value="Lambda_DNA-bd_dom_sf"/>
</dbReference>
<evidence type="ECO:0000256" key="1">
    <source>
        <dbReference type="ARBA" id="ARBA00023125"/>
    </source>
</evidence>
<dbReference type="SMART" id="SM00530">
    <property type="entry name" value="HTH_XRE"/>
    <property type="match status" value="1"/>
</dbReference>
<dbReference type="PROSITE" id="PS50943">
    <property type="entry name" value="HTH_CROC1"/>
    <property type="match status" value="1"/>
</dbReference>
<reference evidence="3 4" key="1">
    <citation type="submission" date="2019-05" db="EMBL/GenBank/DDBJ databases">
        <authorList>
            <person name="Narsing Rao M.P."/>
            <person name="Li W.J."/>
        </authorList>
    </citation>
    <scope>NUCLEOTIDE SEQUENCE [LARGE SCALE GENOMIC DNA]</scope>
    <source>
        <strain evidence="3 4">SYSU_K30003</strain>
    </source>
</reference>
<feature type="domain" description="HTH cro/C1-type" evidence="2">
    <location>
        <begin position="6"/>
        <end position="60"/>
    </location>
</feature>
<dbReference type="CDD" id="cd00093">
    <property type="entry name" value="HTH_XRE"/>
    <property type="match status" value="1"/>
</dbReference>
<protein>
    <submittedName>
        <fullName evidence="3">Helix-turn-helix transcriptional regulator</fullName>
    </submittedName>
</protein>
<accession>A0A5R9GMA1</accession>
<dbReference type="OrthoDB" id="1863321at2"/>
<sequence length="126" mass="14351">MYGARIRELRKRRGWTMKQLGQRLELAESTISGYENEIRRPDMDALLQFAELFDVSVDYLLGRERMSSAAPSGPPQAAALRESATPYYAAIRDGQIESLTEEEAAHLRDSLEMFRLWKANRPSGSE</sequence>
<evidence type="ECO:0000259" key="2">
    <source>
        <dbReference type="PROSITE" id="PS50943"/>
    </source>
</evidence>
<comment type="caution">
    <text evidence="3">The sequence shown here is derived from an EMBL/GenBank/DDBJ whole genome shotgun (WGS) entry which is preliminary data.</text>
</comment>
<proteinExistence type="predicted"/>
<dbReference type="PANTHER" id="PTHR46558:SF14">
    <property type="entry name" value="HTH-TYPE TRANSCRIPTIONAL REGULATOR ANSR"/>
    <property type="match status" value="1"/>
</dbReference>
<dbReference type="Gene3D" id="1.10.260.40">
    <property type="entry name" value="lambda repressor-like DNA-binding domains"/>
    <property type="match status" value="1"/>
</dbReference>
<evidence type="ECO:0000313" key="3">
    <source>
        <dbReference type="EMBL" id="TLS54333.1"/>
    </source>
</evidence>
<dbReference type="EMBL" id="VCIW01000001">
    <property type="protein sequence ID" value="TLS54333.1"/>
    <property type="molecule type" value="Genomic_DNA"/>
</dbReference>
<name>A0A5R9GMA1_9BACL</name>
<dbReference type="PANTHER" id="PTHR46558">
    <property type="entry name" value="TRACRIPTIONAL REGULATORY PROTEIN-RELATED-RELATED"/>
    <property type="match status" value="1"/>
</dbReference>
<evidence type="ECO:0000313" key="4">
    <source>
        <dbReference type="Proteomes" id="UP000309676"/>
    </source>
</evidence>
<dbReference type="GO" id="GO:0003677">
    <property type="term" value="F:DNA binding"/>
    <property type="evidence" value="ECO:0007669"/>
    <property type="project" value="UniProtKB-KW"/>
</dbReference>
<keyword evidence="4" id="KW-1185">Reference proteome</keyword>
<dbReference type="RefSeq" id="WP_138192350.1">
    <property type="nucleotide sequence ID" value="NZ_VCIW01000001.1"/>
</dbReference>
<dbReference type="SUPFAM" id="SSF47413">
    <property type="entry name" value="lambda repressor-like DNA-binding domains"/>
    <property type="match status" value="1"/>
</dbReference>
<gene>
    <name evidence="3" type="ORF">FE782_03030</name>
</gene>
<dbReference type="Proteomes" id="UP000309676">
    <property type="component" value="Unassembled WGS sequence"/>
</dbReference>